<dbReference type="GO" id="GO:0016740">
    <property type="term" value="F:transferase activity"/>
    <property type="evidence" value="ECO:0007669"/>
    <property type="project" value="UniProtKB-KW"/>
</dbReference>
<dbReference type="PROSITE" id="PS51273">
    <property type="entry name" value="GATASE_TYPE_1"/>
    <property type="match status" value="1"/>
</dbReference>
<dbReference type="GO" id="GO:0005829">
    <property type="term" value="C:cytosol"/>
    <property type="evidence" value="ECO:0007669"/>
    <property type="project" value="TreeGrafter"/>
</dbReference>
<dbReference type="InterPro" id="IPR029062">
    <property type="entry name" value="Class_I_gatase-like"/>
</dbReference>
<dbReference type="SUPFAM" id="SSF52317">
    <property type="entry name" value="Class I glutamine amidotransferase-like"/>
    <property type="match status" value="1"/>
</dbReference>
<evidence type="ECO:0000313" key="2">
    <source>
        <dbReference type="EMBL" id="HFM97274.1"/>
    </source>
</evidence>
<dbReference type="InterPro" id="IPR044992">
    <property type="entry name" value="ChyE-like"/>
</dbReference>
<dbReference type="Pfam" id="PF00117">
    <property type="entry name" value="GATase"/>
    <property type="match status" value="1"/>
</dbReference>
<dbReference type="PANTHER" id="PTHR42695:SF5">
    <property type="entry name" value="GLUTAMINE AMIDOTRANSFERASE YLR126C-RELATED"/>
    <property type="match status" value="1"/>
</dbReference>
<dbReference type="AlphaFoldDB" id="A0A7C3PDA5"/>
<dbReference type="Gene3D" id="3.40.50.880">
    <property type="match status" value="1"/>
</dbReference>
<dbReference type="EMBL" id="DSRU01000066">
    <property type="protein sequence ID" value="HFM97274.1"/>
    <property type="molecule type" value="Genomic_DNA"/>
</dbReference>
<sequence>MKFLVIKHVVAEGLGIFEQFCYEAGISVDVVELEKGDLFPALEKYSALWVMGGPMNVGDTKEYPWLVEEKALIWYAVTELQLPYMGVCLGAQLLADALGGEVGFMPAPEVGLLPINLTDAGYQHPLLQGLPQTYKVLQWHGQEITRLPLGATVLATSPQCQVQAFAVGDRTFGLQFHSEVTEVTVEDWVQIPTYRADLEATLGTTGCEDLKQAVAAQLPTMNQEAKIVFDNFLKIVQAA</sequence>
<feature type="domain" description="Glutamine amidotransferase" evidence="1">
    <location>
        <begin position="22"/>
        <end position="181"/>
    </location>
</feature>
<evidence type="ECO:0000259" key="1">
    <source>
        <dbReference type="Pfam" id="PF00117"/>
    </source>
</evidence>
<organism evidence="2">
    <name type="scientific">Oscillatoriales cyanobacterium SpSt-418</name>
    <dbReference type="NCBI Taxonomy" id="2282169"/>
    <lineage>
        <taxon>Bacteria</taxon>
        <taxon>Bacillati</taxon>
        <taxon>Cyanobacteriota</taxon>
        <taxon>Cyanophyceae</taxon>
        <taxon>Oscillatoriophycideae</taxon>
        <taxon>Oscillatoriales</taxon>
    </lineage>
</organism>
<dbReference type="CDD" id="cd01741">
    <property type="entry name" value="GATase1_1"/>
    <property type="match status" value="1"/>
</dbReference>
<keyword evidence="2" id="KW-0808">Transferase</keyword>
<reference evidence="2" key="1">
    <citation type="journal article" date="2020" name="mSystems">
        <title>Genome- and Community-Level Interaction Insights into Carbon Utilization and Element Cycling Functions of Hydrothermarchaeota in Hydrothermal Sediment.</title>
        <authorList>
            <person name="Zhou Z."/>
            <person name="Liu Y."/>
            <person name="Xu W."/>
            <person name="Pan J."/>
            <person name="Luo Z.H."/>
            <person name="Li M."/>
        </authorList>
    </citation>
    <scope>NUCLEOTIDE SEQUENCE [LARGE SCALE GENOMIC DNA]</scope>
    <source>
        <strain evidence="2">SpSt-418</strain>
    </source>
</reference>
<protein>
    <submittedName>
        <fullName evidence="2">Type 1 glutamine amidotransferase</fullName>
    </submittedName>
</protein>
<name>A0A7C3PDA5_9CYAN</name>
<dbReference type="PANTHER" id="PTHR42695">
    <property type="entry name" value="GLUTAMINE AMIDOTRANSFERASE YLR126C-RELATED"/>
    <property type="match status" value="1"/>
</dbReference>
<comment type="caution">
    <text evidence="2">The sequence shown here is derived from an EMBL/GenBank/DDBJ whole genome shotgun (WGS) entry which is preliminary data.</text>
</comment>
<proteinExistence type="predicted"/>
<dbReference type="InterPro" id="IPR017926">
    <property type="entry name" value="GATASE"/>
</dbReference>
<keyword evidence="2" id="KW-0315">Glutamine amidotransferase</keyword>
<accession>A0A7C3PDA5</accession>
<gene>
    <name evidence="2" type="ORF">ENR64_05800</name>
</gene>